<dbReference type="Proteomes" id="UP001142317">
    <property type="component" value="Unassembled WGS sequence"/>
</dbReference>
<name>A0A9W6M350_9MICO</name>
<protein>
    <recommendedName>
        <fullName evidence="3">Antitoxin HicB</fullName>
    </recommendedName>
</protein>
<dbReference type="RefSeq" id="WP_271174914.1">
    <property type="nucleotide sequence ID" value="NZ_BSEO01000004.1"/>
</dbReference>
<sequence>MTRQLAARAYRDEDGWWTIEIPELTSPSPTGGTIIATGAATTFRGIEKAAHELAAAWLDDDSVTVEVDVVIPEDVAQLWKDSTAAEEAAREQQARAATLRRDAVRALRAQGYPAEAAAAALGISRQRIDQLGKSAPVRTSKLAS</sequence>
<accession>A0A9W6M350</accession>
<reference evidence="1" key="2">
    <citation type="submission" date="2023-01" db="EMBL/GenBank/DDBJ databases">
        <authorList>
            <person name="Sun Q."/>
            <person name="Evtushenko L."/>
        </authorList>
    </citation>
    <scope>NUCLEOTIDE SEQUENCE</scope>
    <source>
        <strain evidence="1">VKM Ac-1447</strain>
    </source>
</reference>
<evidence type="ECO:0008006" key="3">
    <source>
        <dbReference type="Google" id="ProtNLM"/>
    </source>
</evidence>
<keyword evidence="2" id="KW-1185">Reference proteome</keyword>
<comment type="caution">
    <text evidence="1">The sequence shown here is derived from an EMBL/GenBank/DDBJ whole genome shotgun (WGS) entry which is preliminary data.</text>
</comment>
<evidence type="ECO:0000313" key="2">
    <source>
        <dbReference type="Proteomes" id="UP001142317"/>
    </source>
</evidence>
<gene>
    <name evidence="1" type="ORF">GCM10017586_12730</name>
</gene>
<dbReference type="EMBL" id="BSEO01000004">
    <property type="protein sequence ID" value="GLJ79591.1"/>
    <property type="molecule type" value="Genomic_DNA"/>
</dbReference>
<reference evidence="1" key="1">
    <citation type="journal article" date="2014" name="Int. J. Syst. Evol. Microbiol.">
        <title>Complete genome sequence of Corynebacterium casei LMG S-19264T (=DSM 44701T), isolated from a smear-ripened cheese.</title>
        <authorList>
            <consortium name="US DOE Joint Genome Institute (JGI-PGF)"/>
            <person name="Walter F."/>
            <person name="Albersmeier A."/>
            <person name="Kalinowski J."/>
            <person name="Ruckert C."/>
        </authorList>
    </citation>
    <scope>NUCLEOTIDE SEQUENCE</scope>
    <source>
        <strain evidence="1">VKM Ac-1447</strain>
    </source>
</reference>
<organism evidence="1 2">
    <name type="scientific">Microbacterium imperiale</name>
    <dbReference type="NCBI Taxonomy" id="33884"/>
    <lineage>
        <taxon>Bacteria</taxon>
        <taxon>Bacillati</taxon>
        <taxon>Actinomycetota</taxon>
        <taxon>Actinomycetes</taxon>
        <taxon>Micrococcales</taxon>
        <taxon>Microbacteriaceae</taxon>
        <taxon>Microbacterium</taxon>
    </lineage>
</organism>
<dbReference type="AlphaFoldDB" id="A0A9W6M350"/>
<proteinExistence type="predicted"/>
<evidence type="ECO:0000313" key="1">
    <source>
        <dbReference type="EMBL" id="GLJ79591.1"/>
    </source>
</evidence>